<feature type="domain" description="VWF/SSPO/Zonadhesin-like cysteine-rich" evidence="2">
    <location>
        <begin position="27"/>
        <end position="101"/>
    </location>
</feature>
<sequence length="125" mass="14142">MKVYSHQLDVQPNWSETSRPCRTSYELEKARSACYLLTTDVFRPCHDKVDVKPYIEYCMDTFCLMPVSSKNATRCQAMAAYVSACLMENIVLSWRVKAGCDMKCPANMVYSDCGPSQSPVFPSLT</sequence>
<evidence type="ECO:0000313" key="4">
    <source>
        <dbReference type="Proteomes" id="UP000076420"/>
    </source>
</evidence>
<name>A0A2C9LXT0_BIOGL</name>
<dbReference type="Pfam" id="PF08742">
    <property type="entry name" value="C8"/>
    <property type="match status" value="1"/>
</dbReference>
<dbReference type="AlphaFoldDB" id="A0A2C9LXT0"/>
<evidence type="ECO:0000256" key="1">
    <source>
        <dbReference type="ARBA" id="ARBA00023157"/>
    </source>
</evidence>
<dbReference type="VEuPathDB" id="VectorBase:BGLB036209"/>
<dbReference type="VEuPathDB" id="VectorBase:BGLAX_042531"/>
<proteinExistence type="predicted"/>
<dbReference type="InterPro" id="IPR014853">
    <property type="entry name" value="VWF/SSPO/ZAN-like_Cys-rich_dom"/>
</dbReference>
<accession>A0A2C9LXT0</accession>
<dbReference type="EnsemblMetazoa" id="BGLB036209-RA">
    <property type="protein sequence ID" value="BGLB036209-PA"/>
    <property type="gene ID" value="BGLB036209"/>
</dbReference>
<dbReference type="Proteomes" id="UP000076420">
    <property type="component" value="Unassembled WGS sequence"/>
</dbReference>
<evidence type="ECO:0000259" key="2">
    <source>
        <dbReference type="SMART" id="SM00832"/>
    </source>
</evidence>
<organism evidence="3 4">
    <name type="scientific">Biomphalaria glabrata</name>
    <name type="common">Bloodfluke planorb</name>
    <name type="synonym">Freshwater snail</name>
    <dbReference type="NCBI Taxonomy" id="6526"/>
    <lineage>
        <taxon>Eukaryota</taxon>
        <taxon>Metazoa</taxon>
        <taxon>Spiralia</taxon>
        <taxon>Lophotrochozoa</taxon>
        <taxon>Mollusca</taxon>
        <taxon>Gastropoda</taxon>
        <taxon>Heterobranchia</taxon>
        <taxon>Euthyneura</taxon>
        <taxon>Panpulmonata</taxon>
        <taxon>Hygrophila</taxon>
        <taxon>Lymnaeoidea</taxon>
        <taxon>Planorbidae</taxon>
        <taxon>Biomphalaria</taxon>
    </lineage>
</organism>
<dbReference type="PANTHER" id="PTHR11339">
    <property type="entry name" value="EXTRACELLULAR MATRIX GLYCOPROTEIN RELATED"/>
    <property type="match status" value="1"/>
</dbReference>
<gene>
    <name evidence="3" type="primary">106057825</name>
</gene>
<protein>
    <recommendedName>
        <fullName evidence="2">VWF/SSPO/Zonadhesin-like cysteine-rich domain-containing protein</fullName>
    </recommendedName>
</protein>
<keyword evidence="1" id="KW-1015">Disulfide bond</keyword>
<dbReference type="InterPro" id="IPR050780">
    <property type="entry name" value="Mucin_vWF_Thrombospondin_sf"/>
</dbReference>
<dbReference type="SMART" id="SM00832">
    <property type="entry name" value="C8"/>
    <property type="match status" value="1"/>
</dbReference>
<dbReference type="KEGG" id="bgt:106057825"/>
<dbReference type="STRING" id="6526.A0A2C9LXT0"/>
<dbReference type="PANTHER" id="PTHR11339:SF402">
    <property type="entry name" value="VWFD DOMAIN-CONTAINING PROTEIN"/>
    <property type="match status" value="1"/>
</dbReference>
<reference evidence="3" key="1">
    <citation type="submission" date="2020-05" db="UniProtKB">
        <authorList>
            <consortium name="EnsemblMetazoa"/>
        </authorList>
    </citation>
    <scope>IDENTIFICATION</scope>
    <source>
        <strain evidence="3">BB02</strain>
    </source>
</reference>
<evidence type="ECO:0000313" key="3">
    <source>
        <dbReference type="EnsemblMetazoa" id="BGLB036209-PA"/>
    </source>
</evidence>